<keyword evidence="2" id="KW-1185">Reference proteome</keyword>
<gene>
    <name evidence="1" type="ORF">MJO28_016492</name>
</gene>
<organism evidence="1 2">
    <name type="scientific">Puccinia striiformis f. sp. tritici</name>
    <dbReference type="NCBI Taxonomy" id="168172"/>
    <lineage>
        <taxon>Eukaryota</taxon>
        <taxon>Fungi</taxon>
        <taxon>Dikarya</taxon>
        <taxon>Basidiomycota</taxon>
        <taxon>Pucciniomycotina</taxon>
        <taxon>Pucciniomycetes</taxon>
        <taxon>Pucciniales</taxon>
        <taxon>Pucciniaceae</taxon>
        <taxon>Puccinia</taxon>
    </lineage>
</organism>
<reference evidence="2" key="2">
    <citation type="journal article" date="2018" name="Mol. Plant Microbe Interact.">
        <title>Genome sequence resources for the wheat stripe rust pathogen (Puccinia striiformis f. sp. tritici) and the barley stripe rust pathogen (Puccinia striiformis f. sp. hordei).</title>
        <authorList>
            <person name="Xia C."/>
            <person name="Wang M."/>
            <person name="Yin C."/>
            <person name="Cornejo O.E."/>
            <person name="Hulbert S.H."/>
            <person name="Chen X."/>
        </authorList>
    </citation>
    <scope>NUCLEOTIDE SEQUENCE [LARGE SCALE GENOMIC DNA]</scope>
    <source>
        <strain evidence="2">93-210</strain>
    </source>
</reference>
<dbReference type="EMBL" id="CM045882">
    <property type="protein sequence ID" value="KAI7935621.1"/>
    <property type="molecule type" value="Genomic_DNA"/>
</dbReference>
<reference evidence="1 2" key="3">
    <citation type="journal article" date="2022" name="Microbiol. Spectr.">
        <title>Folding features and dynamics of 3D genome architecture in plant fungal pathogens.</title>
        <authorList>
            <person name="Xia C."/>
        </authorList>
    </citation>
    <scope>NUCLEOTIDE SEQUENCE [LARGE SCALE GENOMIC DNA]</scope>
    <source>
        <strain evidence="1 2">93-210</strain>
    </source>
</reference>
<evidence type="ECO:0000313" key="1">
    <source>
        <dbReference type="EMBL" id="KAI7935621.1"/>
    </source>
</evidence>
<dbReference type="Proteomes" id="UP001060170">
    <property type="component" value="Chromosome 18"/>
</dbReference>
<comment type="caution">
    <text evidence="1">The sequence shown here is derived from an EMBL/GenBank/DDBJ whole genome shotgun (WGS) entry which is preliminary data.</text>
</comment>
<reference evidence="2" key="1">
    <citation type="journal article" date="2018" name="BMC Genomics">
        <title>Genomic insights into host adaptation between the wheat stripe rust pathogen (Puccinia striiformis f. sp. tritici) and the barley stripe rust pathogen (Puccinia striiformis f. sp. hordei).</title>
        <authorList>
            <person name="Xia C."/>
            <person name="Wang M."/>
            <person name="Yin C."/>
            <person name="Cornejo O.E."/>
            <person name="Hulbert S.H."/>
            <person name="Chen X."/>
        </authorList>
    </citation>
    <scope>NUCLEOTIDE SEQUENCE [LARGE SCALE GENOMIC DNA]</scope>
    <source>
        <strain evidence="2">93-210</strain>
    </source>
</reference>
<name>A0ACC0DP83_9BASI</name>
<protein>
    <submittedName>
        <fullName evidence="1">Uncharacterized protein</fullName>
    </submittedName>
</protein>
<accession>A0ACC0DP83</accession>
<proteinExistence type="predicted"/>
<evidence type="ECO:0000313" key="2">
    <source>
        <dbReference type="Proteomes" id="UP001060170"/>
    </source>
</evidence>
<sequence>MSVPYEHHQNGNVKRTNWTLLDMARTFLVHAKLPDSLWFLALKQAAFIFNRILHVDDFKTPYELALDKVPSLEIVKVFGCRAYMHDLNYPKQFVPQSKSLIHVGISDVSNGWLLWDPVTNKIERSASVKFHEDELPFQLGKAANLEAVLNSIQVSTLGDFSQIKEMELQDAFLSSAVSLSPYMSDAPNTYH</sequence>